<dbReference type="EMBL" id="CAJOBJ010353255">
    <property type="protein sequence ID" value="CAF5211062.1"/>
    <property type="molecule type" value="Genomic_DNA"/>
</dbReference>
<comment type="caution">
    <text evidence="1">The sequence shown here is derived from an EMBL/GenBank/DDBJ whole genome shotgun (WGS) entry which is preliminary data.</text>
</comment>
<organism evidence="1 3">
    <name type="scientific">Rotaria magnacalcarata</name>
    <dbReference type="NCBI Taxonomy" id="392030"/>
    <lineage>
        <taxon>Eukaryota</taxon>
        <taxon>Metazoa</taxon>
        <taxon>Spiralia</taxon>
        <taxon>Gnathifera</taxon>
        <taxon>Rotifera</taxon>
        <taxon>Eurotatoria</taxon>
        <taxon>Bdelloidea</taxon>
        <taxon>Philodinida</taxon>
        <taxon>Philodinidae</taxon>
        <taxon>Rotaria</taxon>
    </lineage>
</organism>
<feature type="non-terminal residue" evidence="1">
    <location>
        <position position="1"/>
    </location>
</feature>
<evidence type="ECO:0000313" key="2">
    <source>
        <dbReference type="EMBL" id="CAF5211062.1"/>
    </source>
</evidence>
<sequence>RITLYFGYRLVVAVFCGGSHSLNCSNWCGLYIDGRV</sequence>
<accession>A0A816DGV9</accession>
<protein>
    <submittedName>
        <fullName evidence="1">Uncharacterized protein</fullName>
    </submittedName>
</protein>
<dbReference type="Proteomes" id="UP000681720">
    <property type="component" value="Unassembled WGS sequence"/>
</dbReference>
<gene>
    <name evidence="2" type="ORF">GIL414_LOCUS79801</name>
    <name evidence="1" type="ORF">KQP761_LOCUS26535</name>
</gene>
<reference evidence="1" key="1">
    <citation type="submission" date="2021-02" db="EMBL/GenBank/DDBJ databases">
        <authorList>
            <person name="Nowell W R."/>
        </authorList>
    </citation>
    <scope>NUCLEOTIDE SEQUENCE</scope>
</reference>
<proteinExistence type="predicted"/>
<dbReference type="AlphaFoldDB" id="A0A816DGV9"/>
<dbReference type="Proteomes" id="UP000663834">
    <property type="component" value="Unassembled WGS sequence"/>
</dbReference>
<evidence type="ECO:0000313" key="1">
    <source>
        <dbReference type="EMBL" id="CAF1632844.1"/>
    </source>
</evidence>
<evidence type="ECO:0000313" key="3">
    <source>
        <dbReference type="Proteomes" id="UP000663834"/>
    </source>
</evidence>
<dbReference type="EMBL" id="CAJNOW010014453">
    <property type="protein sequence ID" value="CAF1632844.1"/>
    <property type="molecule type" value="Genomic_DNA"/>
</dbReference>
<name>A0A816DGV9_9BILA</name>